<evidence type="ECO:0000256" key="1">
    <source>
        <dbReference type="ARBA" id="ARBA00024322"/>
    </source>
</evidence>
<evidence type="ECO:0000256" key="2">
    <source>
        <dbReference type="ARBA" id="ARBA00024446"/>
    </source>
</evidence>
<dbReference type="AlphaFoldDB" id="A0A5C6BEV8"/>
<dbReference type="EMBL" id="SJPU01000003">
    <property type="protein sequence ID" value="TWU10663.1"/>
    <property type="molecule type" value="Genomic_DNA"/>
</dbReference>
<dbReference type="SUPFAM" id="SSF159133">
    <property type="entry name" value="EutN/CcmL-like"/>
    <property type="match status" value="1"/>
</dbReference>
<dbReference type="PANTHER" id="PTHR36539:SF1">
    <property type="entry name" value="BACTERIAL MICROCOMPARTMENT SHELL VERTEX PROTEIN EUTN"/>
    <property type="match status" value="1"/>
</dbReference>
<dbReference type="InterPro" id="IPR036677">
    <property type="entry name" value="EutN_CcmL_sf"/>
</dbReference>
<gene>
    <name evidence="3" type="ORF">Poly21_45690</name>
</gene>
<dbReference type="PANTHER" id="PTHR36539">
    <property type="entry name" value="ETHANOLAMINE UTILIZATION PROTEIN EUTN"/>
    <property type="match status" value="1"/>
</dbReference>
<dbReference type="GO" id="GO:0031469">
    <property type="term" value="C:bacterial microcompartment"/>
    <property type="evidence" value="ECO:0007669"/>
    <property type="project" value="UniProtKB-SubCell"/>
</dbReference>
<protein>
    <submittedName>
        <fullName evidence="3">Ethanolamine utilization protein EutN/carboxysome</fullName>
    </submittedName>
</protein>
<accession>A0A5C6BEV8</accession>
<reference evidence="3 4" key="1">
    <citation type="journal article" date="2020" name="Antonie Van Leeuwenhoek">
        <title>Rhodopirellula heiligendammensis sp. nov., Rhodopirellula pilleata sp. nov., and Rhodopirellula solitaria sp. nov. isolated from natural or artificial marine surfaces in Northern Germany and California, USA, and emended description of the genus Rhodopirellula.</title>
        <authorList>
            <person name="Kallscheuer N."/>
            <person name="Wiegand S."/>
            <person name="Jogler M."/>
            <person name="Boedeker C."/>
            <person name="Peeters S.H."/>
            <person name="Rast P."/>
            <person name="Heuer A."/>
            <person name="Jetten M.S.M."/>
            <person name="Rohde M."/>
            <person name="Jogler C."/>
        </authorList>
    </citation>
    <scope>NUCLEOTIDE SEQUENCE [LARGE SCALE GENOMIC DNA]</scope>
    <source>
        <strain evidence="3 4">Poly21</strain>
    </source>
</reference>
<keyword evidence="4" id="KW-1185">Reference proteome</keyword>
<comment type="subcellular location">
    <subcellularLocation>
        <location evidence="1">Bacterial microcompartment</location>
    </subcellularLocation>
</comment>
<dbReference type="InterPro" id="IPR004992">
    <property type="entry name" value="EutN_CcmL"/>
</dbReference>
<dbReference type="Pfam" id="PF03319">
    <property type="entry name" value="EutN_CcmL"/>
    <property type="match status" value="1"/>
</dbReference>
<dbReference type="OrthoDB" id="281843at2"/>
<proteinExistence type="predicted"/>
<dbReference type="RefSeq" id="WP_146409072.1">
    <property type="nucleotide sequence ID" value="NZ_SJPU01000003.1"/>
</dbReference>
<comment type="caution">
    <text evidence="3">The sequence shown here is derived from an EMBL/GenBank/DDBJ whole genome shotgun (WGS) entry which is preliminary data.</text>
</comment>
<keyword evidence="2" id="KW-1283">Bacterial microcompartment</keyword>
<evidence type="ECO:0000313" key="4">
    <source>
        <dbReference type="Proteomes" id="UP000319908"/>
    </source>
</evidence>
<organism evidence="3 4">
    <name type="scientific">Allorhodopirellula heiligendammensis</name>
    <dbReference type="NCBI Taxonomy" id="2714739"/>
    <lineage>
        <taxon>Bacteria</taxon>
        <taxon>Pseudomonadati</taxon>
        <taxon>Planctomycetota</taxon>
        <taxon>Planctomycetia</taxon>
        <taxon>Pirellulales</taxon>
        <taxon>Pirellulaceae</taxon>
        <taxon>Allorhodopirellula</taxon>
    </lineage>
</organism>
<name>A0A5C6BEV8_9BACT</name>
<dbReference type="Gene3D" id="2.40.50.220">
    <property type="entry name" value="EutN/Ccml"/>
    <property type="match status" value="1"/>
</dbReference>
<sequence length="101" mass="10525">MKIARVLGNATLSRMHPMMHAATLRCVEVVERIDDLDAAASGTAVTGTDLIIAWDLCGCGEGDFVALAEGPEAAAPFGPDVKPIDASIVAILDHIDIQSPN</sequence>
<evidence type="ECO:0000313" key="3">
    <source>
        <dbReference type="EMBL" id="TWU10663.1"/>
    </source>
</evidence>
<dbReference type="Proteomes" id="UP000319908">
    <property type="component" value="Unassembled WGS sequence"/>
</dbReference>